<feature type="compositionally biased region" description="Low complexity" evidence="10">
    <location>
        <begin position="247"/>
        <end position="263"/>
    </location>
</feature>
<evidence type="ECO:0000259" key="11">
    <source>
        <dbReference type="Pfam" id="PF00535"/>
    </source>
</evidence>
<evidence type="ECO:0000313" key="13">
    <source>
        <dbReference type="EMBL" id="MBM7803236.1"/>
    </source>
</evidence>
<evidence type="ECO:0000256" key="9">
    <source>
        <dbReference type="ARBA" id="ARBA00040345"/>
    </source>
</evidence>
<reference evidence="12" key="2">
    <citation type="submission" date="2020-09" db="EMBL/GenBank/DDBJ databases">
        <authorList>
            <person name="Sun Q."/>
            <person name="Ohkuma M."/>
        </authorList>
    </citation>
    <scope>NUCLEOTIDE SEQUENCE</scope>
    <source>
        <strain evidence="12">JCM 1480</strain>
    </source>
</reference>
<dbReference type="InterPro" id="IPR029044">
    <property type="entry name" value="Nucleotide-diphossugar_trans"/>
</dbReference>
<organism evidence="12 14">
    <name type="scientific">Curtobacterium luteum</name>
    <dbReference type="NCBI Taxonomy" id="33881"/>
    <lineage>
        <taxon>Bacteria</taxon>
        <taxon>Bacillati</taxon>
        <taxon>Actinomycetota</taxon>
        <taxon>Actinomycetes</taxon>
        <taxon>Micrococcales</taxon>
        <taxon>Microbacteriaceae</taxon>
        <taxon>Curtobacterium</taxon>
    </lineage>
</organism>
<dbReference type="PANTHER" id="PTHR43646:SF2">
    <property type="entry name" value="GLYCOSYLTRANSFERASE 2-LIKE DOMAIN-CONTAINING PROTEIN"/>
    <property type="match status" value="1"/>
</dbReference>
<name>A0A8H9L099_9MICO</name>
<evidence type="ECO:0000256" key="10">
    <source>
        <dbReference type="SAM" id="MobiDB-lite"/>
    </source>
</evidence>
<evidence type="ECO:0000256" key="5">
    <source>
        <dbReference type="ARBA" id="ARBA00023136"/>
    </source>
</evidence>
<proteinExistence type="inferred from homology"/>
<evidence type="ECO:0000256" key="7">
    <source>
        <dbReference type="ARBA" id="ARBA00037904"/>
    </source>
</evidence>
<reference evidence="13 15" key="3">
    <citation type="submission" date="2021-01" db="EMBL/GenBank/DDBJ databases">
        <title>Sequencing the genomes of 1000 actinobacteria strains.</title>
        <authorList>
            <person name="Klenk H.-P."/>
        </authorList>
    </citation>
    <scope>NUCLEOTIDE SEQUENCE [LARGE SCALE GENOMIC DNA]</scope>
    <source>
        <strain evidence="13 15">DSM 20542</strain>
    </source>
</reference>
<feature type="region of interest" description="Disordered" evidence="10">
    <location>
        <begin position="242"/>
        <end position="282"/>
    </location>
</feature>
<evidence type="ECO:0000256" key="2">
    <source>
        <dbReference type="ARBA" id="ARBA00022475"/>
    </source>
</evidence>
<evidence type="ECO:0000256" key="1">
    <source>
        <dbReference type="ARBA" id="ARBA00004236"/>
    </source>
</evidence>
<reference evidence="12" key="1">
    <citation type="journal article" date="2014" name="Int. J. Syst. Evol. Microbiol.">
        <title>Complete genome sequence of Corynebacterium casei LMG S-19264T (=DSM 44701T), isolated from a smear-ripened cheese.</title>
        <authorList>
            <consortium name="US DOE Joint Genome Institute (JGI-PGF)"/>
            <person name="Walter F."/>
            <person name="Albersmeier A."/>
            <person name="Kalinowski J."/>
            <person name="Ruckert C."/>
        </authorList>
    </citation>
    <scope>NUCLEOTIDE SEQUENCE</scope>
    <source>
        <strain evidence="12">JCM 1480</strain>
    </source>
</reference>
<dbReference type="RefSeq" id="WP_175328382.1">
    <property type="nucleotide sequence ID" value="NZ_BMOI01000003.1"/>
</dbReference>
<dbReference type="InterPro" id="IPR001173">
    <property type="entry name" value="Glyco_trans_2-like"/>
</dbReference>
<dbReference type="Pfam" id="PF00535">
    <property type="entry name" value="Glycos_transf_2"/>
    <property type="match status" value="1"/>
</dbReference>
<keyword evidence="12" id="KW-0378">Hydrolase</keyword>
<accession>A0A8H9L099</accession>
<keyword evidence="5" id="KW-0472">Membrane</keyword>
<keyword evidence="3" id="KW-0328">Glycosyltransferase</keyword>
<dbReference type="AlphaFoldDB" id="A0A8H9L099"/>
<dbReference type="CDD" id="cd00761">
    <property type="entry name" value="Glyco_tranf_GTA_type"/>
    <property type="match status" value="1"/>
</dbReference>
<comment type="subcellular location">
    <subcellularLocation>
        <location evidence="1">Cell membrane</location>
    </subcellularLocation>
</comment>
<evidence type="ECO:0000256" key="6">
    <source>
        <dbReference type="ARBA" id="ARBA00037281"/>
    </source>
</evidence>
<sequence>MAALPTVTVVVPVLDDAEQLRTCLAAIARQTRSAEEVVVVDNGSSDDSVRVALDARARVVREAFPGIAAAASTGYDAATGDVIARIDSDTVVPEDWLGRALPWFADPLVTAVAGPGAFRGLGPVASAFWRTAYMRAYFVLMAGALGRPPLFGSNALFRRTAWLAVRHRVHRHDPLVHDDVDLSLQFDPRWRTVLDRALVVSVSGDPVRDRSGMLRRVQRAVHTFAVSWRRAVPPARLLRRFRHETRPVPTGGTPTGAAVTAPVRADGPAPAEASVAGPTIVG</sequence>
<dbReference type="GO" id="GO:0016787">
    <property type="term" value="F:hydrolase activity"/>
    <property type="evidence" value="ECO:0007669"/>
    <property type="project" value="UniProtKB-KW"/>
</dbReference>
<dbReference type="Proteomes" id="UP000746584">
    <property type="component" value="Unassembled WGS sequence"/>
</dbReference>
<keyword evidence="2" id="KW-1003">Cell membrane</keyword>
<dbReference type="Gene3D" id="3.90.550.10">
    <property type="entry name" value="Spore Coat Polysaccharide Biosynthesis Protein SpsA, Chain A"/>
    <property type="match status" value="1"/>
</dbReference>
<evidence type="ECO:0000313" key="14">
    <source>
        <dbReference type="Proteomes" id="UP000648535"/>
    </source>
</evidence>
<gene>
    <name evidence="12" type="ORF">GCM10009769_11440</name>
    <name evidence="13" type="ORF">JOE58_002487</name>
</gene>
<dbReference type="EMBL" id="BMOI01000003">
    <property type="protein sequence ID" value="GGK95091.1"/>
    <property type="molecule type" value="Genomic_DNA"/>
</dbReference>
<dbReference type="GO" id="GO:0016757">
    <property type="term" value="F:glycosyltransferase activity"/>
    <property type="evidence" value="ECO:0007669"/>
    <property type="project" value="UniProtKB-KW"/>
</dbReference>
<evidence type="ECO:0000256" key="3">
    <source>
        <dbReference type="ARBA" id="ARBA00022676"/>
    </source>
</evidence>
<evidence type="ECO:0000256" key="4">
    <source>
        <dbReference type="ARBA" id="ARBA00022679"/>
    </source>
</evidence>
<dbReference type="GO" id="GO:0005886">
    <property type="term" value="C:plasma membrane"/>
    <property type="evidence" value="ECO:0007669"/>
    <property type="project" value="UniProtKB-SubCell"/>
</dbReference>
<evidence type="ECO:0000313" key="12">
    <source>
        <dbReference type="EMBL" id="GGK95091.1"/>
    </source>
</evidence>
<comment type="caution">
    <text evidence="12">The sequence shown here is derived from an EMBL/GenBank/DDBJ whole genome shotgun (WGS) entry which is preliminary data.</text>
</comment>
<dbReference type="PANTHER" id="PTHR43646">
    <property type="entry name" value="GLYCOSYLTRANSFERASE"/>
    <property type="match status" value="1"/>
</dbReference>
<dbReference type="EMBL" id="JAFBCG010000001">
    <property type="protein sequence ID" value="MBM7803236.1"/>
    <property type="molecule type" value="Genomic_DNA"/>
</dbReference>
<keyword evidence="4" id="KW-0808">Transferase</keyword>
<protein>
    <recommendedName>
        <fullName evidence="9">4,4'-diaponeurosporenoate glycosyltransferase</fullName>
    </recommendedName>
</protein>
<evidence type="ECO:0000313" key="15">
    <source>
        <dbReference type="Proteomes" id="UP000746584"/>
    </source>
</evidence>
<dbReference type="SUPFAM" id="SSF53448">
    <property type="entry name" value="Nucleotide-diphospho-sugar transferases"/>
    <property type="match status" value="1"/>
</dbReference>
<comment type="function">
    <text evidence="6">Catalyzes the glycosylation of 4,4'-diaponeurosporenoate, i.e. the esterification of glucose at the C1'' position with the carboxyl group of 4,4'-diaponeurosporenic acid, to form glycosyl-4,4'-diaponeurosporenoate. This is a step in the biosynthesis of staphyloxanthin, an orange pigment present in most staphylococci strains.</text>
</comment>
<evidence type="ECO:0000256" key="8">
    <source>
        <dbReference type="ARBA" id="ARBA00038120"/>
    </source>
</evidence>
<comment type="pathway">
    <text evidence="7">Carotenoid biosynthesis; staphyloxanthin biosynthesis; staphyloxanthin from farnesyl diphosphate: step 4/5.</text>
</comment>
<keyword evidence="15" id="KW-1185">Reference proteome</keyword>
<dbReference type="Proteomes" id="UP000648535">
    <property type="component" value="Unassembled WGS sequence"/>
</dbReference>
<comment type="similarity">
    <text evidence="8">Belongs to the glycosyltransferase 2 family. CrtQ subfamily.</text>
</comment>
<feature type="domain" description="Glycosyltransferase 2-like" evidence="11">
    <location>
        <begin position="8"/>
        <end position="116"/>
    </location>
</feature>